<dbReference type="eggNOG" id="COG0507">
    <property type="taxonomic scope" value="Bacteria"/>
</dbReference>
<dbReference type="SMART" id="SM00530">
    <property type="entry name" value="HTH_XRE"/>
    <property type="match status" value="1"/>
</dbReference>
<evidence type="ECO:0000259" key="1">
    <source>
        <dbReference type="SMART" id="SM00530"/>
    </source>
</evidence>
<proteinExistence type="predicted"/>
<organism evidence="2 3">
    <name type="scientific">Streptacidiphilus jiangxiensis</name>
    <dbReference type="NCBI Taxonomy" id="235985"/>
    <lineage>
        <taxon>Bacteria</taxon>
        <taxon>Bacillati</taxon>
        <taxon>Actinomycetota</taxon>
        <taxon>Actinomycetes</taxon>
        <taxon>Kitasatosporales</taxon>
        <taxon>Streptomycetaceae</taxon>
        <taxon>Streptacidiphilus</taxon>
    </lineage>
</organism>
<gene>
    <name evidence="2" type="ORF">SAMN05414137_116202</name>
</gene>
<dbReference type="InterPro" id="IPR001387">
    <property type="entry name" value="Cro/C1-type_HTH"/>
</dbReference>
<dbReference type="AlphaFoldDB" id="A0A1H7UWE8"/>
<dbReference type="CDD" id="cd00093">
    <property type="entry name" value="HTH_XRE"/>
    <property type="match status" value="1"/>
</dbReference>
<name>A0A1H7UWE8_STRJI</name>
<protein>
    <submittedName>
        <fullName evidence="2">Helix-turn-helix domain-containing protein</fullName>
    </submittedName>
</protein>
<dbReference type="EMBL" id="FOAZ01000016">
    <property type="protein sequence ID" value="SEM01025.1"/>
    <property type="molecule type" value="Genomic_DNA"/>
</dbReference>
<evidence type="ECO:0000313" key="3">
    <source>
        <dbReference type="Proteomes" id="UP000183015"/>
    </source>
</evidence>
<dbReference type="Pfam" id="PF13560">
    <property type="entry name" value="HTH_31"/>
    <property type="match status" value="1"/>
</dbReference>
<accession>A0A1H7UWE8</accession>
<reference evidence="3" key="1">
    <citation type="submission" date="2016-10" db="EMBL/GenBank/DDBJ databases">
        <authorList>
            <person name="Varghese N."/>
        </authorList>
    </citation>
    <scope>NUCLEOTIDE SEQUENCE [LARGE SCALE GENOMIC DNA]</scope>
    <source>
        <strain evidence="3">DSM 45096 / BCRC 16803 / CGMCC 4.1857 / CIP 109030 / JCM 12277 / KCTC 19219 / NBRC 100920 / 33214</strain>
    </source>
</reference>
<evidence type="ECO:0000313" key="2">
    <source>
        <dbReference type="EMBL" id="SEM01025.1"/>
    </source>
</evidence>
<dbReference type="Proteomes" id="UP000183015">
    <property type="component" value="Unassembled WGS sequence"/>
</dbReference>
<feature type="domain" description="HTH cro/C1-type" evidence="1">
    <location>
        <begin position="9"/>
        <end position="65"/>
    </location>
</feature>
<keyword evidence="3" id="KW-1185">Reference proteome</keyword>
<sequence length="360" mass="38680">MDPVPFADYLKRLLQKSGKPTYRRLGHQIGYGRTTVSDAFQGRRLPSWDVTEPLVRALGGDVAEARRLWTESGGGGVAPPPPWLTDPVLPVPALVPGVGLARAAALAAADPGAALGEGWEVLRLCAAQLARTVGALPPSGAASVIDAFRRAEVERRLPPGACATADRLAQVREQHRDGSASVEVALQFVVFAYRLAGLVGGAGHSAPRPDREPADIVTLAVLAEDFGWRPDDEHLADYREFLATLVSALQEVAPADRALLTRLVQHGKTLRLGLGSPTYGMSGAELRQVVEVPPAELPTRLAALERQGLIAWQRHPQPAQEWVWTSKRDAYAVDGLRGFCAGRGLDLAVLIRDVRLDWLG</sequence>
<dbReference type="STRING" id="235985.SAMN05414137_116202"/>